<gene>
    <name evidence="7" type="ORF">A1355_02095</name>
</gene>
<proteinExistence type="inferred from homology"/>
<keyword evidence="6" id="KW-1003">Cell membrane</keyword>
<dbReference type="InterPro" id="IPR002781">
    <property type="entry name" value="TM_pro_TauE-like"/>
</dbReference>
<dbReference type="GO" id="GO:0005886">
    <property type="term" value="C:plasma membrane"/>
    <property type="evidence" value="ECO:0007669"/>
    <property type="project" value="UniProtKB-SubCell"/>
</dbReference>
<feature type="transmembrane region" description="Helical" evidence="6">
    <location>
        <begin position="249"/>
        <end position="266"/>
    </location>
</feature>
<evidence type="ECO:0000256" key="4">
    <source>
        <dbReference type="ARBA" id="ARBA00022989"/>
    </source>
</evidence>
<dbReference type="Pfam" id="PF01925">
    <property type="entry name" value="TauE"/>
    <property type="match status" value="1"/>
</dbReference>
<dbReference type="Proteomes" id="UP000077628">
    <property type="component" value="Unassembled WGS sequence"/>
</dbReference>
<keyword evidence="4 6" id="KW-1133">Transmembrane helix</keyword>
<evidence type="ECO:0000256" key="3">
    <source>
        <dbReference type="ARBA" id="ARBA00022692"/>
    </source>
</evidence>
<evidence type="ECO:0000256" key="5">
    <source>
        <dbReference type="ARBA" id="ARBA00023136"/>
    </source>
</evidence>
<dbReference type="PANTHER" id="PTHR43483:SF3">
    <property type="entry name" value="MEMBRANE TRANSPORTER PROTEIN HI_0806-RELATED"/>
    <property type="match status" value="1"/>
</dbReference>
<keyword evidence="8" id="KW-1185">Reference proteome</keyword>
<protein>
    <recommendedName>
        <fullName evidence="6">Probable membrane transporter protein</fullName>
    </recommendedName>
</protein>
<dbReference type="AlphaFoldDB" id="A0A177NWV2"/>
<evidence type="ECO:0000256" key="6">
    <source>
        <dbReference type="RuleBase" id="RU363041"/>
    </source>
</evidence>
<accession>A0A177NWV2</accession>
<comment type="subcellular location">
    <subcellularLocation>
        <location evidence="6">Cell membrane</location>
        <topology evidence="6">Multi-pass membrane protein</topology>
    </subcellularLocation>
    <subcellularLocation>
        <location evidence="1">Membrane</location>
        <topology evidence="1">Multi-pass membrane protein</topology>
    </subcellularLocation>
</comment>
<evidence type="ECO:0000256" key="1">
    <source>
        <dbReference type="ARBA" id="ARBA00004141"/>
    </source>
</evidence>
<feature type="transmembrane region" description="Helical" evidence="6">
    <location>
        <begin position="146"/>
        <end position="171"/>
    </location>
</feature>
<feature type="transmembrane region" description="Helical" evidence="6">
    <location>
        <begin position="214"/>
        <end position="237"/>
    </location>
</feature>
<feature type="transmembrane region" description="Helical" evidence="6">
    <location>
        <begin position="44"/>
        <end position="66"/>
    </location>
</feature>
<dbReference type="EMBL" id="LUUK01000078">
    <property type="protein sequence ID" value="OAI22488.1"/>
    <property type="molecule type" value="Genomic_DNA"/>
</dbReference>
<feature type="transmembrane region" description="Helical" evidence="6">
    <location>
        <begin position="183"/>
        <end position="202"/>
    </location>
</feature>
<evidence type="ECO:0000256" key="2">
    <source>
        <dbReference type="ARBA" id="ARBA00009142"/>
    </source>
</evidence>
<dbReference type="PANTHER" id="PTHR43483">
    <property type="entry name" value="MEMBRANE TRANSPORTER PROTEIN HI_0806-RELATED"/>
    <property type="match status" value="1"/>
</dbReference>
<feature type="transmembrane region" description="Helical" evidence="6">
    <location>
        <begin position="6"/>
        <end position="32"/>
    </location>
</feature>
<feature type="transmembrane region" description="Helical" evidence="6">
    <location>
        <begin position="109"/>
        <end position="126"/>
    </location>
</feature>
<comment type="caution">
    <text evidence="7">The sequence shown here is derived from an EMBL/GenBank/DDBJ whole genome shotgun (WGS) entry which is preliminary data.</text>
</comment>
<name>A0A177NWV2_9GAMM</name>
<feature type="transmembrane region" description="Helical" evidence="6">
    <location>
        <begin position="78"/>
        <end position="102"/>
    </location>
</feature>
<evidence type="ECO:0000313" key="7">
    <source>
        <dbReference type="EMBL" id="OAI22488.1"/>
    </source>
</evidence>
<comment type="similarity">
    <text evidence="2 6">Belongs to the 4-toluene sulfonate uptake permease (TSUP) (TC 2.A.102) family.</text>
</comment>
<dbReference type="OrthoDB" id="457670at2"/>
<organism evidence="7 8">
    <name type="scientific">Methylomonas koyamae</name>
    <dbReference type="NCBI Taxonomy" id="702114"/>
    <lineage>
        <taxon>Bacteria</taxon>
        <taxon>Pseudomonadati</taxon>
        <taxon>Pseudomonadota</taxon>
        <taxon>Gammaproteobacteria</taxon>
        <taxon>Methylococcales</taxon>
        <taxon>Methylococcaceae</taxon>
        <taxon>Methylomonas</taxon>
    </lineage>
</organism>
<reference evidence="8" key="1">
    <citation type="submission" date="2016-03" db="EMBL/GenBank/DDBJ databases">
        <authorList>
            <person name="Heylen K."/>
            <person name="De Vos P."/>
            <person name="Vekeman B."/>
        </authorList>
    </citation>
    <scope>NUCLEOTIDE SEQUENCE [LARGE SCALE GENOMIC DNA]</scope>
    <source>
        <strain evidence="8">R-45383</strain>
    </source>
</reference>
<sequence>MELDWIAAYLGLGVAVGFFAGLLGIGGGGIMVPVLTTLFAMQNFGAAHLVHMALATSMAAIIVTSIASLRAHHRHGAVIWPVVWTLSPGIIAGTFAAAFVAALIPNRPLALFFVVFMAYVSLQMVLNVRPKPSRQLPGAMGLSLVGLLIGAVSALVAIGGGSLTVPFLSWCNVRIQNAIGTSAAVGLPLSLAGTLGYMASGWRVEGLPAHSFGYIYLPAVAAIALVSVVTAPLGARLAHRLPVPALKKLFALLLLLLSAKMLHTVYGA</sequence>
<dbReference type="STRING" id="702114.A1355_02095"/>
<keyword evidence="5 6" id="KW-0472">Membrane</keyword>
<evidence type="ECO:0000313" key="8">
    <source>
        <dbReference type="Proteomes" id="UP000077628"/>
    </source>
</evidence>
<keyword evidence="3 6" id="KW-0812">Transmembrane</keyword>